<gene>
    <name evidence="1" type="ORF">MNBD_GAMMA09-1914</name>
</gene>
<dbReference type="AlphaFoldDB" id="A0A3B0YKQ9"/>
<proteinExistence type="predicted"/>
<evidence type="ECO:0000313" key="1">
    <source>
        <dbReference type="EMBL" id="VAW68936.1"/>
    </source>
</evidence>
<sequence>MNKITTLHFIDADNKTCLHQLKIRNPGKPDNTAFISESEFNEITIKFKARVTNRYSMSHFMLTTPNSQYE</sequence>
<dbReference type="EMBL" id="UOFI01000140">
    <property type="protein sequence ID" value="VAW68936.1"/>
    <property type="molecule type" value="Genomic_DNA"/>
</dbReference>
<accession>A0A3B0YKQ9</accession>
<protein>
    <submittedName>
        <fullName evidence="1">Uncharacterized protein</fullName>
    </submittedName>
</protein>
<organism evidence="1">
    <name type="scientific">hydrothermal vent metagenome</name>
    <dbReference type="NCBI Taxonomy" id="652676"/>
    <lineage>
        <taxon>unclassified sequences</taxon>
        <taxon>metagenomes</taxon>
        <taxon>ecological metagenomes</taxon>
    </lineage>
</organism>
<reference evidence="1" key="1">
    <citation type="submission" date="2018-06" db="EMBL/GenBank/DDBJ databases">
        <authorList>
            <person name="Zhirakovskaya E."/>
        </authorList>
    </citation>
    <scope>NUCLEOTIDE SEQUENCE</scope>
</reference>
<name>A0A3B0YKQ9_9ZZZZ</name>